<feature type="chain" id="PRO_5018618568" description="Phospholipase A2, group XV" evidence="2">
    <location>
        <begin position="30"/>
        <end position="421"/>
    </location>
</feature>
<accession>A0A3Q1I167</accession>
<dbReference type="OrthoDB" id="190846at2759"/>
<dbReference type="GO" id="GO:0006629">
    <property type="term" value="P:lipid metabolic process"/>
    <property type="evidence" value="ECO:0007669"/>
    <property type="project" value="InterPro"/>
</dbReference>
<dbReference type="GO" id="GO:0008374">
    <property type="term" value="F:O-acyltransferase activity"/>
    <property type="evidence" value="ECO:0007669"/>
    <property type="project" value="InterPro"/>
</dbReference>
<dbReference type="SUPFAM" id="SSF53474">
    <property type="entry name" value="alpha/beta-Hydrolases"/>
    <property type="match status" value="1"/>
</dbReference>
<dbReference type="InterPro" id="IPR003386">
    <property type="entry name" value="LACT/PDAT_acylTrfase"/>
</dbReference>
<protein>
    <recommendedName>
        <fullName evidence="5">Phospholipase A2, group XV</fullName>
    </recommendedName>
</protein>
<evidence type="ECO:0000256" key="2">
    <source>
        <dbReference type="SAM" id="SignalP"/>
    </source>
</evidence>
<dbReference type="Ensembl" id="ENSATET00000013622.3">
    <property type="protein sequence ID" value="ENSATEP00000013404.1"/>
    <property type="gene ID" value="ENSATEG00000009360.3"/>
</dbReference>
<dbReference type="AlphaFoldDB" id="A0A3Q1I167"/>
<dbReference type="Gene3D" id="3.40.50.1820">
    <property type="entry name" value="alpha/beta hydrolase"/>
    <property type="match status" value="2"/>
</dbReference>
<organism evidence="3 4">
    <name type="scientific">Anabas testudineus</name>
    <name type="common">Climbing perch</name>
    <name type="synonym">Anthias testudineus</name>
    <dbReference type="NCBI Taxonomy" id="64144"/>
    <lineage>
        <taxon>Eukaryota</taxon>
        <taxon>Metazoa</taxon>
        <taxon>Chordata</taxon>
        <taxon>Craniata</taxon>
        <taxon>Vertebrata</taxon>
        <taxon>Euteleostomi</taxon>
        <taxon>Actinopterygii</taxon>
        <taxon>Neopterygii</taxon>
        <taxon>Teleostei</taxon>
        <taxon>Neoteleostei</taxon>
        <taxon>Acanthomorphata</taxon>
        <taxon>Anabantaria</taxon>
        <taxon>Anabantiformes</taxon>
        <taxon>Anabantoidei</taxon>
        <taxon>Anabantidae</taxon>
        <taxon>Anabas</taxon>
    </lineage>
</organism>
<dbReference type="GeneTree" id="ENSGT00940000157499"/>
<evidence type="ECO:0008006" key="5">
    <source>
        <dbReference type="Google" id="ProtNLM"/>
    </source>
</evidence>
<dbReference type="OMA" id="QMTPPGV"/>
<evidence type="ECO:0000313" key="4">
    <source>
        <dbReference type="Proteomes" id="UP000265040"/>
    </source>
</evidence>
<comment type="similarity">
    <text evidence="1">Belongs to the AB hydrolase superfamily. Lipase family.</text>
</comment>
<dbReference type="FunFam" id="3.40.50.1820:FF:000183">
    <property type="entry name" value="Phosphatidylcholine-sterol acyltransferase"/>
    <property type="match status" value="1"/>
</dbReference>
<dbReference type="InterPro" id="IPR029058">
    <property type="entry name" value="AB_hydrolase_fold"/>
</dbReference>
<gene>
    <name evidence="3" type="primary">PLA2G15</name>
</gene>
<evidence type="ECO:0000313" key="3">
    <source>
        <dbReference type="Ensembl" id="ENSATEP00000013404.1"/>
    </source>
</evidence>
<feature type="signal peptide" evidence="2">
    <location>
        <begin position="1"/>
        <end position="29"/>
    </location>
</feature>
<reference evidence="3" key="2">
    <citation type="submission" date="2025-08" db="UniProtKB">
        <authorList>
            <consortium name="Ensembl"/>
        </authorList>
    </citation>
    <scope>IDENTIFICATION</scope>
</reference>
<dbReference type="InParanoid" id="A0A3Q1I167"/>
<dbReference type="PANTHER" id="PTHR11440">
    <property type="entry name" value="LECITHIN-CHOLESTEROL ACYLTRANSFERASE-RELATED"/>
    <property type="match status" value="1"/>
</dbReference>
<dbReference type="RefSeq" id="XP_026221217.1">
    <property type="nucleotide sequence ID" value="XM_026365432.1"/>
</dbReference>
<keyword evidence="2" id="KW-0732">Signal</keyword>
<dbReference type="GeneID" id="113165731"/>
<reference evidence="3" key="3">
    <citation type="submission" date="2025-09" db="UniProtKB">
        <authorList>
            <consortium name="Ensembl"/>
        </authorList>
    </citation>
    <scope>IDENTIFICATION</scope>
</reference>
<proteinExistence type="inferred from homology"/>
<reference evidence="3" key="1">
    <citation type="submission" date="2021-04" db="EMBL/GenBank/DDBJ databases">
        <authorList>
            <consortium name="Wellcome Sanger Institute Data Sharing"/>
        </authorList>
    </citation>
    <scope>NUCLEOTIDE SEQUENCE [LARGE SCALE GENOMIC DNA]</scope>
</reference>
<name>A0A3Q1I167_ANATE</name>
<dbReference type="Proteomes" id="UP000265040">
    <property type="component" value="Chromosome 6"/>
</dbReference>
<keyword evidence="4" id="KW-1185">Reference proteome</keyword>
<sequence>MAGWHRTAAVSSLLQVGLLLLLLSARSSGKPLKKCLGDKSCLSPRPPVVLIPGDLGNQLEAKLDKPSVVHYICYKKTDSYFTLWLNLELLVPVAIDCWVDNIRLIYNSSTHTTSSPPGVDVRVPGFGQTYALEYLDPSKGSVGRYFFTIVQALVDNGYNRDDDIRGAPYDWRKAPNENKDYFLALQKMIEEMAEKAGGPVVLIAHSMGNLYTLYFLNQQPQAWKDRYIKDFIAIGPPWAGVAKTLRVVISGDNDRIPVISPLKMRSQQRTAVSTNWLFPYVHTWPKDKVLVQTPTANYTVLDYKRLYTDLGFEDGWLMRQDTESLVFDLTPPGVAVHCLYGTGVNTSEFFQYSDKFPDVDPTVVYGEGDGTVNIQSAIQCGRWTGQQKQPVVLKELPGNEHVNMLSNTTTVNYILSVLGSP</sequence>
<dbReference type="Pfam" id="PF02450">
    <property type="entry name" value="LCAT"/>
    <property type="match status" value="1"/>
</dbReference>
<evidence type="ECO:0000256" key="1">
    <source>
        <dbReference type="ARBA" id="ARBA00010701"/>
    </source>
</evidence>
<dbReference type="STRING" id="64144.ENSATEP00000013404"/>